<dbReference type="Gene3D" id="1.10.10.60">
    <property type="entry name" value="Homeodomain-like"/>
    <property type="match status" value="1"/>
</dbReference>
<dbReference type="PROSITE" id="PS00688">
    <property type="entry name" value="SIGMA54_INTERACT_3"/>
    <property type="match status" value="1"/>
</dbReference>
<organism evidence="7 8">
    <name type="scientific">Roseovarius nubinhibens</name>
    <dbReference type="NCBI Taxonomy" id="314263"/>
    <lineage>
        <taxon>Bacteria</taxon>
        <taxon>Pseudomonadati</taxon>
        <taxon>Pseudomonadota</taxon>
        <taxon>Alphaproteobacteria</taxon>
        <taxon>Rhodobacterales</taxon>
        <taxon>Roseobacteraceae</taxon>
        <taxon>Roseovarius</taxon>
    </lineage>
</organism>
<dbReference type="Pfam" id="PF25601">
    <property type="entry name" value="AAA_lid_14"/>
    <property type="match status" value="1"/>
</dbReference>
<feature type="domain" description="Sigma-54 factor interaction" evidence="6">
    <location>
        <begin position="1"/>
        <end position="67"/>
    </location>
</feature>
<dbReference type="PRINTS" id="PR01590">
    <property type="entry name" value="HTHFIS"/>
</dbReference>
<dbReference type="InterPro" id="IPR009057">
    <property type="entry name" value="Homeodomain-like_sf"/>
</dbReference>
<dbReference type="AlphaFoldDB" id="A0A348WCU6"/>
<dbReference type="GO" id="GO:0043565">
    <property type="term" value="F:sequence-specific DNA binding"/>
    <property type="evidence" value="ECO:0007669"/>
    <property type="project" value="InterPro"/>
</dbReference>
<protein>
    <submittedName>
        <fullName evidence="7">Sigma-54-dependent Fis family transcriptional regulator</fullName>
    </submittedName>
</protein>
<dbReference type="InterPro" id="IPR027417">
    <property type="entry name" value="P-loop_NTPase"/>
</dbReference>
<dbReference type="SUPFAM" id="SSF46689">
    <property type="entry name" value="Homeodomain-like"/>
    <property type="match status" value="1"/>
</dbReference>
<dbReference type="PANTHER" id="PTHR32071:SF91">
    <property type="entry name" value="TUNGSTATE-RESPONSIVE TWO COMPONENT SIGMA54-DEPENDENT SIGNAL TRANSDUCTION SYSTEM RESPONSE REGULATOR FIS FAMILY"/>
    <property type="match status" value="1"/>
</dbReference>
<dbReference type="PROSITE" id="PS50045">
    <property type="entry name" value="SIGMA54_INTERACT_4"/>
    <property type="match status" value="1"/>
</dbReference>
<evidence type="ECO:0000256" key="4">
    <source>
        <dbReference type="ARBA" id="ARBA00023015"/>
    </source>
</evidence>
<evidence type="ECO:0000256" key="5">
    <source>
        <dbReference type="ARBA" id="ARBA00023163"/>
    </source>
</evidence>
<proteinExistence type="predicted"/>
<name>A0A348WCU6_9RHOB</name>
<keyword evidence="4" id="KW-0805">Transcription regulation</keyword>
<dbReference type="InterPro" id="IPR002197">
    <property type="entry name" value="HTH_Fis"/>
</dbReference>
<evidence type="ECO:0000313" key="8">
    <source>
        <dbReference type="Proteomes" id="UP000264719"/>
    </source>
</evidence>
<dbReference type="GO" id="GO:0005524">
    <property type="term" value="F:ATP binding"/>
    <property type="evidence" value="ECO:0007669"/>
    <property type="project" value="UniProtKB-KW"/>
</dbReference>
<dbReference type="InterPro" id="IPR058031">
    <property type="entry name" value="AAA_lid_NorR"/>
</dbReference>
<evidence type="ECO:0000259" key="6">
    <source>
        <dbReference type="PROSITE" id="PS50045"/>
    </source>
</evidence>
<gene>
    <name evidence="7" type="ORF">DCS45_10865</name>
</gene>
<feature type="non-terminal residue" evidence="7">
    <location>
        <position position="1"/>
    </location>
</feature>
<accession>A0A348WCU6</accession>
<dbReference type="EMBL" id="DMVW01000101">
    <property type="protein sequence ID" value="HAR52358.1"/>
    <property type="molecule type" value="Genomic_DNA"/>
</dbReference>
<evidence type="ECO:0000256" key="2">
    <source>
        <dbReference type="ARBA" id="ARBA00022840"/>
    </source>
</evidence>
<keyword evidence="5" id="KW-0804">Transcription</keyword>
<dbReference type="SUPFAM" id="SSF52540">
    <property type="entry name" value="P-loop containing nucleoside triphosphate hydrolases"/>
    <property type="match status" value="1"/>
</dbReference>
<keyword evidence="2" id="KW-0067">ATP-binding</keyword>
<dbReference type="Proteomes" id="UP000264719">
    <property type="component" value="Unassembled WGS sequence"/>
</dbReference>
<dbReference type="Pfam" id="PF02954">
    <property type="entry name" value="HTH_8"/>
    <property type="match status" value="1"/>
</dbReference>
<keyword evidence="3" id="KW-0902">Two-component regulatory system</keyword>
<evidence type="ECO:0000256" key="3">
    <source>
        <dbReference type="ARBA" id="ARBA00023012"/>
    </source>
</evidence>
<keyword evidence="1" id="KW-0547">Nucleotide-binding</keyword>
<dbReference type="PANTHER" id="PTHR32071">
    <property type="entry name" value="TRANSCRIPTIONAL REGULATORY PROTEIN"/>
    <property type="match status" value="1"/>
</dbReference>
<dbReference type="InterPro" id="IPR025944">
    <property type="entry name" value="Sigma_54_int_dom_CS"/>
</dbReference>
<sequence length="132" mass="15018">VVEITMPPLRERSEDIVELAALFMRQFSTALGMPALELDEETLLKLRRYDWPGNVRELKNMIERSVILGAFPEEFAGQGRVTGSRALETLDLVTQRHILHVLDLCEGNRAEAARRLGVSRKTIDRKMAAWSE</sequence>
<reference evidence="7 8" key="1">
    <citation type="journal article" date="2018" name="Nat. Biotechnol.">
        <title>A standardized bacterial taxonomy based on genome phylogeny substantially revises the tree of life.</title>
        <authorList>
            <person name="Parks D.H."/>
            <person name="Chuvochina M."/>
            <person name="Waite D.W."/>
            <person name="Rinke C."/>
            <person name="Skarshewski A."/>
            <person name="Chaumeil P.A."/>
            <person name="Hugenholtz P."/>
        </authorList>
    </citation>
    <scope>NUCLEOTIDE SEQUENCE [LARGE SCALE GENOMIC DNA]</scope>
    <source>
        <strain evidence="7">UBA9169</strain>
    </source>
</reference>
<dbReference type="GO" id="GO:0006355">
    <property type="term" value="P:regulation of DNA-templated transcription"/>
    <property type="evidence" value="ECO:0007669"/>
    <property type="project" value="InterPro"/>
</dbReference>
<dbReference type="GO" id="GO:0000160">
    <property type="term" value="P:phosphorelay signal transduction system"/>
    <property type="evidence" value="ECO:0007669"/>
    <property type="project" value="UniProtKB-KW"/>
</dbReference>
<dbReference type="Gene3D" id="1.10.8.60">
    <property type="match status" value="1"/>
</dbReference>
<comment type="caution">
    <text evidence="7">The sequence shown here is derived from an EMBL/GenBank/DDBJ whole genome shotgun (WGS) entry which is preliminary data.</text>
</comment>
<evidence type="ECO:0000313" key="7">
    <source>
        <dbReference type="EMBL" id="HAR52358.1"/>
    </source>
</evidence>
<dbReference type="InterPro" id="IPR002078">
    <property type="entry name" value="Sigma_54_int"/>
</dbReference>
<evidence type="ECO:0000256" key="1">
    <source>
        <dbReference type="ARBA" id="ARBA00022741"/>
    </source>
</evidence>